<name>A0AAW0FQN2_9APHY</name>
<evidence type="ECO:0000313" key="3">
    <source>
        <dbReference type="EMBL" id="KAK7682402.1"/>
    </source>
</evidence>
<gene>
    <name evidence="3" type="ORF">QCA50_014607</name>
</gene>
<dbReference type="InterPro" id="IPR027417">
    <property type="entry name" value="P-loop_NTPase"/>
</dbReference>
<comment type="caution">
    <text evidence="3">The sequence shown here is derived from an EMBL/GenBank/DDBJ whole genome shotgun (WGS) entry which is preliminary data.</text>
</comment>
<dbReference type="EMBL" id="JASBNA010000036">
    <property type="protein sequence ID" value="KAK7682402.1"/>
    <property type="molecule type" value="Genomic_DNA"/>
</dbReference>
<dbReference type="InterPro" id="IPR051316">
    <property type="entry name" value="Zinc-reg_GTPase_activator"/>
</dbReference>
<feature type="region of interest" description="Disordered" evidence="1">
    <location>
        <begin position="1"/>
        <end position="21"/>
    </location>
</feature>
<dbReference type="PANTHER" id="PTHR13748">
    <property type="entry name" value="COBW-RELATED"/>
    <property type="match status" value="1"/>
</dbReference>
<dbReference type="AlphaFoldDB" id="A0AAW0FQN2"/>
<evidence type="ECO:0000256" key="1">
    <source>
        <dbReference type="SAM" id="MobiDB-lite"/>
    </source>
</evidence>
<feature type="domain" description="CobW/HypB/UreG nucleotide-binding" evidence="2">
    <location>
        <begin position="28"/>
        <end position="68"/>
    </location>
</feature>
<dbReference type="InterPro" id="IPR003495">
    <property type="entry name" value="CobW/HypB/UreG_nucleotide-bd"/>
</dbReference>
<keyword evidence="4" id="KW-1185">Reference proteome</keyword>
<evidence type="ECO:0000313" key="4">
    <source>
        <dbReference type="Proteomes" id="UP001385951"/>
    </source>
</evidence>
<dbReference type="GO" id="GO:0005737">
    <property type="term" value="C:cytoplasm"/>
    <property type="evidence" value="ECO:0007669"/>
    <property type="project" value="TreeGrafter"/>
</dbReference>
<proteinExistence type="predicted"/>
<sequence length="78" mass="8662">MDEDDIPTLIETESSSTIDTHDDEKTVPLTIICGFLGAGKSTLIKRILTERHGYRIAVIMNDFGDTAVSGYARHYSEE</sequence>
<reference evidence="3 4" key="1">
    <citation type="submission" date="2022-09" db="EMBL/GenBank/DDBJ databases">
        <authorList>
            <person name="Palmer J.M."/>
        </authorList>
    </citation>
    <scope>NUCLEOTIDE SEQUENCE [LARGE SCALE GENOMIC DNA]</scope>
    <source>
        <strain evidence="3 4">DSM 7382</strain>
    </source>
</reference>
<dbReference type="PANTHER" id="PTHR13748:SF31">
    <property type="entry name" value="ZINC-REGULATED GTPASE METALLOPROTEIN ACTIVATOR 1A-RELATED"/>
    <property type="match status" value="1"/>
</dbReference>
<dbReference type="SUPFAM" id="SSF52540">
    <property type="entry name" value="P-loop containing nucleoside triphosphate hydrolases"/>
    <property type="match status" value="1"/>
</dbReference>
<dbReference type="Pfam" id="PF02492">
    <property type="entry name" value="cobW"/>
    <property type="match status" value="1"/>
</dbReference>
<protein>
    <recommendedName>
        <fullName evidence="2">CobW/HypB/UreG nucleotide-binding domain-containing protein</fullName>
    </recommendedName>
</protein>
<dbReference type="Gene3D" id="3.40.50.300">
    <property type="entry name" value="P-loop containing nucleotide triphosphate hydrolases"/>
    <property type="match status" value="1"/>
</dbReference>
<evidence type="ECO:0000259" key="2">
    <source>
        <dbReference type="Pfam" id="PF02492"/>
    </source>
</evidence>
<organism evidence="3 4">
    <name type="scientific">Cerrena zonata</name>
    <dbReference type="NCBI Taxonomy" id="2478898"/>
    <lineage>
        <taxon>Eukaryota</taxon>
        <taxon>Fungi</taxon>
        <taxon>Dikarya</taxon>
        <taxon>Basidiomycota</taxon>
        <taxon>Agaricomycotina</taxon>
        <taxon>Agaricomycetes</taxon>
        <taxon>Polyporales</taxon>
        <taxon>Cerrenaceae</taxon>
        <taxon>Cerrena</taxon>
    </lineage>
</organism>
<dbReference type="Proteomes" id="UP001385951">
    <property type="component" value="Unassembled WGS sequence"/>
</dbReference>
<accession>A0AAW0FQN2</accession>